<dbReference type="Proteomes" id="UP000076584">
    <property type="component" value="Unassembled WGS sequence"/>
</dbReference>
<evidence type="ECO:0000313" key="1">
    <source>
        <dbReference type="EMBL" id="KZL68457.1"/>
    </source>
</evidence>
<reference evidence="1 2" key="1">
    <citation type="submission" date="2015-06" db="EMBL/GenBank/DDBJ databases">
        <title>Survival trade-offs in plant roots during colonization by closely related pathogenic and mutualistic fungi.</title>
        <authorList>
            <person name="Hacquard S."/>
            <person name="Kracher B."/>
            <person name="Hiruma K."/>
            <person name="Weinman A."/>
            <person name="Muench P."/>
            <person name="Garrido Oter R."/>
            <person name="Ver Loren van Themaat E."/>
            <person name="Dallerey J.-F."/>
            <person name="Damm U."/>
            <person name="Henrissat B."/>
            <person name="Lespinet O."/>
            <person name="Thon M."/>
            <person name="Kemen E."/>
            <person name="McHardy A.C."/>
            <person name="Schulze-Lefert P."/>
            <person name="O'Connell R.J."/>
        </authorList>
    </citation>
    <scope>NUCLEOTIDE SEQUENCE [LARGE SCALE GENOMIC DNA]</scope>
    <source>
        <strain evidence="1 2">MAFF 238704</strain>
    </source>
</reference>
<organism evidence="1 2">
    <name type="scientific">Colletotrichum incanum</name>
    <name type="common">Soybean anthracnose fungus</name>
    <dbReference type="NCBI Taxonomy" id="1573173"/>
    <lineage>
        <taxon>Eukaryota</taxon>
        <taxon>Fungi</taxon>
        <taxon>Dikarya</taxon>
        <taxon>Ascomycota</taxon>
        <taxon>Pezizomycotina</taxon>
        <taxon>Sordariomycetes</taxon>
        <taxon>Hypocreomycetidae</taxon>
        <taxon>Glomerellales</taxon>
        <taxon>Glomerellaceae</taxon>
        <taxon>Colletotrichum</taxon>
        <taxon>Colletotrichum spaethianum species complex</taxon>
    </lineage>
</organism>
<sequence>LSIRELKHVRNWVSGQGKANWSYPAGAALLLRAFHNAFAYAFPLRAMDRRCRRFGCYHWPPDLPDGGLLLDDFATHTPARLNQKGLGYAASFRLLPSQSHNDCLVGSTIRCGHQATQSASPHQRHDLHRMPRIIESHKVLPLCIKALSQPPATSLGFTLEFRSLAQSEISVTMTGSTELLGLTHGVCRRNVDAAHGFDVPRVSFATSRWTLAISLPAGAAAS</sequence>
<gene>
    <name evidence="1" type="ORF">CI238_00035</name>
</gene>
<accession>A0A161Y959</accession>
<name>A0A161Y959_COLIC</name>
<evidence type="ECO:0000313" key="2">
    <source>
        <dbReference type="Proteomes" id="UP000076584"/>
    </source>
</evidence>
<dbReference type="AlphaFoldDB" id="A0A161Y959"/>
<dbReference type="EMBL" id="LFIW01002504">
    <property type="protein sequence ID" value="KZL68457.1"/>
    <property type="molecule type" value="Genomic_DNA"/>
</dbReference>
<protein>
    <submittedName>
        <fullName evidence="1">Uncharacterized protein</fullName>
    </submittedName>
</protein>
<feature type="non-terminal residue" evidence="1">
    <location>
        <position position="1"/>
    </location>
</feature>
<proteinExistence type="predicted"/>
<keyword evidence="2" id="KW-1185">Reference proteome</keyword>
<comment type="caution">
    <text evidence="1">The sequence shown here is derived from an EMBL/GenBank/DDBJ whole genome shotgun (WGS) entry which is preliminary data.</text>
</comment>